<keyword evidence="3" id="KW-1185">Reference proteome</keyword>
<dbReference type="AlphaFoldDB" id="A0A5A7PSB3"/>
<dbReference type="Proteomes" id="UP000325081">
    <property type="component" value="Unassembled WGS sequence"/>
</dbReference>
<organism evidence="2 3">
    <name type="scientific">Striga asiatica</name>
    <name type="common">Asiatic witchweed</name>
    <name type="synonym">Buchnera asiatica</name>
    <dbReference type="NCBI Taxonomy" id="4170"/>
    <lineage>
        <taxon>Eukaryota</taxon>
        <taxon>Viridiplantae</taxon>
        <taxon>Streptophyta</taxon>
        <taxon>Embryophyta</taxon>
        <taxon>Tracheophyta</taxon>
        <taxon>Spermatophyta</taxon>
        <taxon>Magnoliopsida</taxon>
        <taxon>eudicotyledons</taxon>
        <taxon>Gunneridae</taxon>
        <taxon>Pentapetalae</taxon>
        <taxon>asterids</taxon>
        <taxon>lamiids</taxon>
        <taxon>Lamiales</taxon>
        <taxon>Orobanchaceae</taxon>
        <taxon>Buchnereae</taxon>
        <taxon>Striga</taxon>
    </lineage>
</organism>
<gene>
    <name evidence="2" type="ORF">STAS_12000</name>
</gene>
<accession>A0A5A7PSB3</accession>
<feature type="region of interest" description="Disordered" evidence="1">
    <location>
        <begin position="1"/>
        <end position="22"/>
    </location>
</feature>
<name>A0A5A7PSB3_STRAF</name>
<evidence type="ECO:0000313" key="3">
    <source>
        <dbReference type="Proteomes" id="UP000325081"/>
    </source>
</evidence>
<protein>
    <submittedName>
        <fullName evidence="2">MOB-like protein phocein</fullName>
    </submittedName>
</protein>
<comment type="caution">
    <text evidence="2">The sequence shown here is derived from an EMBL/GenBank/DDBJ whole genome shotgun (WGS) entry which is preliminary data.</text>
</comment>
<reference evidence="3" key="1">
    <citation type="journal article" date="2019" name="Curr. Biol.">
        <title>Genome Sequence of Striga asiatica Provides Insight into the Evolution of Plant Parasitism.</title>
        <authorList>
            <person name="Yoshida S."/>
            <person name="Kim S."/>
            <person name="Wafula E.K."/>
            <person name="Tanskanen J."/>
            <person name="Kim Y.M."/>
            <person name="Honaas L."/>
            <person name="Yang Z."/>
            <person name="Spallek T."/>
            <person name="Conn C.E."/>
            <person name="Ichihashi Y."/>
            <person name="Cheong K."/>
            <person name="Cui S."/>
            <person name="Der J.P."/>
            <person name="Gundlach H."/>
            <person name="Jiao Y."/>
            <person name="Hori C."/>
            <person name="Ishida J.K."/>
            <person name="Kasahara H."/>
            <person name="Kiba T."/>
            <person name="Kim M.S."/>
            <person name="Koo N."/>
            <person name="Laohavisit A."/>
            <person name="Lee Y.H."/>
            <person name="Lumba S."/>
            <person name="McCourt P."/>
            <person name="Mortimer J.C."/>
            <person name="Mutuku J.M."/>
            <person name="Nomura T."/>
            <person name="Sasaki-Sekimoto Y."/>
            <person name="Seto Y."/>
            <person name="Wang Y."/>
            <person name="Wakatake T."/>
            <person name="Sakakibara H."/>
            <person name="Demura T."/>
            <person name="Yamaguchi S."/>
            <person name="Yoneyama K."/>
            <person name="Manabe R.I."/>
            <person name="Nelson D.C."/>
            <person name="Schulman A.H."/>
            <person name="Timko M.P."/>
            <person name="dePamphilis C.W."/>
            <person name="Choi D."/>
            <person name="Shirasu K."/>
        </authorList>
    </citation>
    <scope>NUCLEOTIDE SEQUENCE [LARGE SCALE GENOMIC DNA]</scope>
    <source>
        <strain evidence="3">cv. UVA1</strain>
    </source>
</reference>
<dbReference type="OrthoDB" id="1749689at2759"/>
<evidence type="ECO:0000256" key="1">
    <source>
        <dbReference type="SAM" id="MobiDB-lite"/>
    </source>
</evidence>
<sequence>MDCSSTHMGESNASGGKSQTLVEKTDERLSQLVSRVDFQQYAKEQRKVDYEALESIPPLSTDEKLFATKYLCKNNEELDLFFNLKEYAKWSMVLLILEDPF</sequence>
<evidence type="ECO:0000313" key="2">
    <source>
        <dbReference type="EMBL" id="GER35699.1"/>
    </source>
</evidence>
<proteinExistence type="predicted"/>
<dbReference type="EMBL" id="BKCP01005006">
    <property type="protein sequence ID" value="GER35699.1"/>
    <property type="molecule type" value="Genomic_DNA"/>
</dbReference>